<keyword evidence="2" id="KW-0413">Isomerase</keyword>
<dbReference type="GO" id="GO:0016853">
    <property type="term" value="F:isomerase activity"/>
    <property type="evidence" value="ECO:0007669"/>
    <property type="project" value="UniProtKB-KW"/>
</dbReference>
<evidence type="ECO:0000313" key="2">
    <source>
        <dbReference type="EMBL" id="KZL84351.1"/>
    </source>
</evidence>
<protein>
    <submittedName>
        <fullName evidence="2">Thioesterase thiol ester dehydrase-isomerase protein</fullName>
    </submittedName>
</protein>
<accession>A0A167DU85</accession>
<name>A0A167DU85_COLIC</name>
<dbReference type="EMBL" id="LFIW01000881">
    <property type="protein sequence ID" value="KZL84351.1"/>
    <property type="molecule type" value="Genomic_DNA"/>
</dbReference>
<gene>
    <name evidence="2" type="ORF">CI238_11678</name>
</gene>
<evidence type="ECO:0000313" key="3">
    <source>
        <dbReference type="Proteomes" id="UP000076584"/>
    </source>
</evidence>
<feature type="region of interest" description="Disordered" evidence="1">
    <location>
        <begin position="73"/>
        <end position="92"/>
    </location>
</feature>
<evidence type="ECO:0000256" key="1">
    <source>
        <dbReference type="SAM" id="MobiDB-lite"/>
    </source>
</evidence>
<dbReference type="AlphaFoldDB" id="A0A167DU85"/>
<sequence>EIAPHPRSCSGAAWSSSSFRCSFPISLSPRSLLCLSRYLKTRTPVSNMQLTRLLTKQATTSVRSLRVGGAPSARVLTHQRQDRQTSAQGLPGKPVVEWQSSRVLLRRIGKCLAFGCSPQQTADAAALVRTIVNTWPGILMSLAACDTRDCLVYKGPLSEGIERSLEGSRPPWQGIGRHTQLVRIAQQAAVRFLDYTLVTAAPEDQKQWQQLRDENGPGTERFTSRLVVNDVWLSNVHRSVPEAQNVSACARLESYESFEERGDFTLKVFIWSHKRLAKIAEATLLVNYNQEATPKMKPFLRRELERMATLGWDPAAYDRARQERDAILSAVDKLDKDTWDRDDAVEDFGSASSN</sequence>
<reference evidence="2 3" key="1">
    <citation type="submission" date="2015-06" db="EMBL/GenBank/DDBJ databases">
        <title>Survival trade-offs in plant roots during colonization by closely related pathogenic and mutualistic fungi.</title>
        <authorList>
            <person name="Hacquard S."/>
            <person name="Kracher B."/>
            <person name="Hiruma K."/>
            <person name="Weinman A."/>
            <person name="Muench P."/>
            <person name="Garrido Oter R."/>
            <person name="Ver Loren van Themaat E."/>
            <person name="Dallerey J.-F."/>
            <person name="Damm U."/>
            <person name="Henrissat B."/>
            <person name="Lespinet O."/>
            <person name="Thon M."/>
            <person name="Kemen E."/>
            <person name="McHardy A.C."/>
            <person name="Schulze-Lefert P."/>
            <person name="O'Connell R.J."/>
        </authorList>
    </citation>
    <scope>NUCLEOTIDE SEQUENCE [LARGE SCALE GENOMIC DNA]</scope>
    <source>
        <strain evidence="2 3">MAFF 238704</strain>
    </source>
</reference>
<feature type="non-terminal residue" evidence="2">
    <location>
        <position position="1"/>
    </location>
</feature>
<proteinExistence type="predicted"/>
<comment type="caution">
    <text evidence="2">The sequence shown here is derived from an EMBL/GenBank/DDBJ whole genome shotgun (WGS) entry which is preliminary data.</text>
</comment>
<keyword evidence="3" id="KW-1185">Reference proteome</keyword>
<organism evidence="2 3">
    <name type="scientific">Colletotrichum incanum</name>
    <name type="common">Soybean anthracnose fungus</name>
    <dbReference type="NCBI Taxonomy" id="1573173"/>
    <lineage>
        <taxon>Eukaryota</taxon>
        <taxon>Fungi</taxon>
        <taxon>Dikarya</taxon>
        <taxon>Ascomycota</taxon>
        <taxon>Pezizomycotina</taxon>
        <taxon>Sordariomycetes</taxon>
        <taxon>Hypocreomycetidae</taxon>
        <taxon>Glomerellales</taxon>
        <taxon>Glomerellaceae</taxon>
        <taxon>Colletotrichum</taxon>
        <taxon>Colletotrichum spaethianum species complex</taxon>
    </lineage>
</organism>
<dbReference type="Proteomes" id="UP000076584">
    <property type="component" value="Unassembled WGS sequence"/>
</dbReference>